<proteinExistence type="predicted"/>
<evidence type="ECO:0000313" key="1">
    <source>
        <dbReference type="EMBL" id="UXN58499.1"/>
    </source>
</evidence>
<dbReference type="Proteomes" id="UP001061991">
    <property type="component" value="Plasmid p_unnamed1"/>
</dbReference>
<gene>
    <name evidence="1" type="ORF">N8E88_10750</name>
</gene>
<reference evidence="1" key="1">
    <citation type="submission" date="2022-09" db="EMBL/GenBank/DDBJ databases">
        <title>Interaction between co-microsymbionts with complementary sets of symbiotic genes in legume-rhizobium systems.</title>
        <authorList>
            <person name="Safronova V."/>
            <person name="Sazanova A."/>
            <person name="Afonin A."/>
            <person name="Chirak E."/>
        </authorList>
    </citation>
    <scope>NUCLEOTIDE SEQUENCE</scope>
    <source>
        <strain evidence="1">A18/3m</strain>
    </source>
</reference>
<keyword evidence="1" id="KW-0614">Plasmid</keyword>
<name>A0ACD4CY96_9HYPH</name>
<sequence>MKKRAAVALILVGSFALTACQSSSSDPSVRAHNAEFGCMAGTVGGAIVGGLIGSTIGGGTGRLIGAAVGLGGGGYIGNRLACG</sequence>
<evidence type="ECO:0000313" key="2">
    <source>
        <dbReference type="Proteomes" id="UP001061991"/>
    </source>
</evidence>
<geneLocation type="plasmid" evidence="1 2">
    <name>p_unnamed1</name>
</geneLocation>
<keyword evidence="2" id="KW-1185">Reference proteome</keyword>
<organism evidence="1 2">
    <name type="scientific">Phyllobacterium zundukense</name>
    <dbReference type="NCBI Taxonomy" id="1867719"/>
    <lineage>
        <taxon>Bacteria</taxon>
        <taxon>Pseudomonadati</taxon>
        <taxon>Pseudomonadota</taxon>
        <taxon>Alphaproteobacteria</taxon>
        <taxon>Hyphomicrobiales</taxon>
        <taxon>Phyllobacteriaceae</taxon>
        <taxon>Phyllobacterium</taxon>
    </lineage>
</organism>
<protein>
    <submittedName>
        <fullName evidence="1">Uncharacterized protein</fullName>
    </submittedName>
</protein>
<dbReference type="EMBL" id="CP104972">
    <property type="protein sequence ID" value="UXN58499.1"/>
    <property type="molecule type" value="Genomic_DNA"/>
</dbReference>
<accession>A0ACD4CY96</accession>